<dbReference type="KEGG" id="mtai:Mtai_v1c27670"/>
<dbReference type="AlphaFoldDB" id="A0A399E454"/>
<evidence type="ECO:0008006" key="3">
    <source>
        <dbReference type="Google" id="ProtNLM"/>
    </source>
</evidence>
<name>A0A399E454_9DEIN</name>
<evidence type="ECO:0000313" key="2">
    <source>
        <dbReference type="Proteomes" id="UP000266089"/>
    </source>
</evidence>
<dbReference type="EMBL" id="QWKX01000033">
    <property type="protein sequence ID" value="RIH76991.1"/>
    <property type="molecule type" value="Genomic_DNA"/>
</dbReference>
<protein>
    <recommendedName>
        <fullName evidence="3">DUF4145 domain-containing protein</fullName>
    </recommendedName>
</protein>
<accession>A0A399E454</accession>
<organism evidence="1 2">
    <name type="scientific">Meiothermus taiwanensis</name>
    <dbReference type="NCBI Taxonomy" id="172827"/>
    <lineage>
        <taxon>Bacteria</taxon>
        <taxon>Thermotogati</taxon>
        <taxon>Deinococcota</taxon>
        <taxon>Deinococci</taxon>
        <taxon>Thermales</taxon>
        <taxon>Thermaceae</taxon>
        <taxon>Meiothermus</taxon>
    </lineage>
</organism>
<dbReference type="Proteomes" id="UP000266089">
    <property type="component" value="Unassembled WGS sequence"/>
</dbReference>
<reference evidence="1 2" key="1">
    <citation type="submission" date="2018-08" db="EMBL/GenBank/DDBJ databases">
        <title>Meiothermus cateniformans JCM 15151 genome sequencing project.</title>
        <authorList>
            <person name="Da Costa M.S."/>
            <person name="Albuquerque L."/>
            <person name="Raposo P."/>
            <person name="Froufe H.J.C."/>
            <person name="Barroso C.S."/>
            <person name="Egas C."/>
        </authorList>
    </citation>
    <scope>NUCLEOTIDE SEQUENCE [LARGE SCALE GENOMIC DNA]</scope>
    <source>
        <strain evidence="1 2">JCM 15151</strain>
    </source>
</reference>
<proteinExistence type="predicted"/>
<dbReference type="RefSeq" id="WP_036197232.1">
    <property type="nucleotide sequence ID" value="NZ_JBHSXZ010000053.1"/>
</dbReference>
<comment type="caution">
    <text evidence="1">The sequence shown here is derived from an EMBL/GenBank/DDBJ whole genome shotgun (WGS) entry which is preliminary data.</text>
</comment>
<gene>
    <name evidence="1" type="ORF">Mcate_01539</name>
</gene>
<evidence type="ECO:0000313" key="1">
    <source>
        <dbReference type="EMBL" id="RIH76991.1"/>
    </source>
</evidence>
<sequence>MIWRRTGDPLGDFVRLIQLLEEALERAGAPVEGTLGQKLNAEPVQDFLRGLGDPRVKEGLFRLNEVRNQVIHDRKEVPDWILKEGPTLLARLLYHLELKGFYERKEVEQRYAFLKETPPAPTPQPEAIEPARARAPFERAAGAPRPPVPSRRFQLRALFLPRRPLR</sequence>